<dbReference type="GO" id="GO:0015940">
    <property type="term" value="P:pantothenate biosynthetic process"/>
    <property type="evidence" value="ECO:0007669"/>
    <property type="project" value="InterPro"/>
</dbReference>
<dbReference type="InterPro" id="IPR003710">
    <property type="entry name" value="ApbA"/>
</dbReference>
<dbReference type="GO" id="GO:0005737">
    <property type="term" value="C:cytoplasm"/>
    <property type="evidence" value="ECO:0007669"/>
    <property type="project" value="TreeGrafter"/>
</dbReference>
<feature type="domain" description="Ketopantoate reductase N-terminal" evidence="5">
    <location>
        <begin position="5"/>
        <end position="155"/>
    </location>
</feature>
<comment type="function">
    <text evidence="4">Catalyzes the NADPH-dependent reduction of ketopantoate into pantoic acid.</text>
</comment>
<dbReference type="EMBL" id="CAVMBE010000042">
    <property type="protein sequence ID" value="CAK4030994.1"/>
    <property type="molecule type" value="Genomic_DNA"/>
</dbReference>
<dbReference type="Pfam" id="PF08546">
    <property type="entry name" value="ApbA_C"/>
    <property type="match status" value="1"/>
</dbReference>
<comment type="caution">
    <text evidence="7">The sequence shown here is derived from an EMBL/GenBank/DDBJ whole genome shotgun (WGS) entry which is preliminary data.</text>
</comment>
<evidence type="ECO:0000313" key="8">
    <source>
        <dbReference type="Proteomes" id="UP001296104"/>
    </source>
</evidence>
<keyword evidence="3 4" id="KW-0560">Oxidoreductase</keyword>
<evidence type="ECO:0000256" key="4">
    <source>
        <dbReference type="RuleBase" id="RU362068"/>
    </source>
</evidence>
<evidence type="ECO:0000256" key="1">
    <source>
        <dbReference type="ARBA" id="ARBA00007870"/>
    </source>
</evidence>
<keyword evidence="8" id="KW-1185">Reference proteome</keyword>
<dbReference type="FunFam" id="1.10.1040.10:FF:000017">
    <property type="entry name" value="2-dehydropantoate 2-reductase"/>
    <property type="match status" value="1"/>
</dbReference>
<dbReference type="PROSITE" id="PS51257">
    <property type="entry name" value="PROKAR_LIPOPROTEIN"/>
    <property type="match status" value="1"/>
</dbReference>
<proteinExistence type="inferred from homology"/>
<evidence type="ECO:0000256" key="2">
    <source>
        <dbReference type="ARBA" id="ARBA00022857"/>
    </source>
</evidence>
<dbReference type="SUPFAM" id="SSF48179">
    <property type="entry name" value="6-phosphogluconate dehydrogenase C-terminal domain-like"/>
    <property type="match status" value="1"/>
</dbReference>
<dbReference type="InterPro" id="IPR051402">
    <property type="entry name" value="KPR-Related"/>
</dbReference>
<sequence length="330" mass="35970">MSTKVLVFGAGGVGCIYAAILERGGATVTCVCRTNYEAVKANGILIRSAKWGHMRARPNTVKTTQEATAYGPYDYVLVSSKAFPGTAGLIQDAVTPGMTAIVLAQNGIAIEEDYAALYPDNTITSGVVYLPTTQVQPGIVEHGTPLQRFEIGTFPTKASAEAKTQTQRLSELFTAGGADAPIYEDIQLRRWNKLSVNACMNPIAALTLCDDANYLRSSKYALDMAKDVMREIGVLATAVGYPDAVTEAEIEHHMERFIERLTSGGKEMSMLVDIRNDRPIEVEAILGNAIRKAEELQVLVPYLKMLYVLAKARDFATLKNDGWKPIRTID</sequence>
<evidence type="ECO:0000259" key="6">
    <source>
        <dbReference type="Pfam" id="PF08546"/>
    </source>
</evidence>
<dbReference type="InterPro" id="IPR013752">
    <property type="entry name" value="KPA_reductase"/>
</dbReference>
<dbReference type="PANTHER" id="PTHR21708">
    <property type="entry name" value="PROBABLE 2-DEHYDROPANTOATE 2-REDUCTASE"/>
    <property type="match status" value="1"/>
</dbReference>
<organism evidence="7 8">
    <name type="scientific">Lecanosticta acicola</name>
    <dbReference type="NCBI Taxonomy" id="111012"/>
    <lineage>
        <taxon>Eukaryota</taxon>
        <taxon>Fungi</taxon>
        <taxon>Dikarya</taxon>
        <taxon>Ascomycota</taxon>
        <taxon>Pezizomycotina</taxon>
        <taxon>Dothideomycetes</taxon>
        <taxon>Dothideomycetidae</taxon>
        <taxon>Mycosphaerellales</taxon>
        <taxon>Mycosphaerellaceae</taxon>
        <taxon>Lecanosticta</taxon>
    </lineage>
</organism>
<reference evidence="7" key="1">
    <citation type="submission" date="2023-11" db="EMBL/GenBank/DDBJ databases">
        <authorList>
            <person name="Alioto T."/>
            <person name="Alioto T."/>
            <person name="Gomez Garrido J."/>
        </authorList>
    </citation>
    <scope>NUCLEOTIDE SEQUENCE</scope>
</reference>
<dbReference type="GO" id="GO:0008677">
    <property type="term" value="F:2-dehydropantoate 2-reductase activity"/>
    <property type="evidence" value="ECO:0007669"/>
    <property type="project" value="UniProtKB-EC"/>
</dbReference>
<dbReference type="InterPro" id="IPR036291">
    <property type="entry name" value="NAD(P)-bd_dom_sf"/>
</dbReference>
<dbReference type="SUPFAM" id="SSF51735">
    <property type="entry name" value="NAD(P)-binding Rossmann-fold domains"/>
    <property type="match status" value="1"/>
</dbReference>
<dbReference type="Gene3D" id="1.10.1040.10">
    <property type="entry name" value="N-(1-d-carboxylethyl)-l-norvaline Dehydrogenase, domain 2"/>
    <property type="match status" value="1"/>
</dbReference>
<evidence type="ECO:0000313" key="7">
    <source>
        <dbReference type="EMBL" id="CAK4030994.1"/>
    </source>
</evidence>
<dbReference type="InterPro" id="IPR013332">
    <property type="entry name" value="KPR_N"/>
</dbReference>
<evidence type="ECO:0000259" key="5">
    <source>
        <dbReference type="Pfam" id="PF02558"/>
    </source>
</evidence>
<name>A0AAI8Z210_9PEZI</name>
<dbReference type="AlphaFoldDB" id="A0AAI8Z210"/>
<gene>
    <name evidence="7" type="ORF">LECACI_7A006152</name>
</gene>
<protein>
    <recommendedName>
        <fullName evidence="4">2-dehydropantoate 2-reductase</fullName>
        <ecNumber evidence="4">1.1.1.169</ecNumber>
    </recommendedName>
    <alternativeName>
        <fullName evidence="4">Ketopantoate reductase</fullName>
    </alternativeName>
</protein>
<dbReference type="Pfam" id="PF02558">
    <property type="entry name" value="ApbA"/>
    <property type="match status" value="1"/>
</dbReference>
<comment type="similarity">
    <text evidence="1 4">Belongs to the ketopantoate reductase family.</text>
</comment>
<dbReference type="InterPro" id="IPR008927">
    <property type="entry name" value="6-PGluconate_DH-like_C_sf"/>
</dbReference>
<dbReference type="Proteomes" id="UP001296104">
    <property type="component" value="Unassembled WGS sequence"/>
</dbReference>
<dbReference type="NCBIfam" id="TIGR00745">
    <property type="entry name" value="apbA_panE"/>
    <property type="match status" value="1"/>
</dbReference>
<keyword evidence="2 4" id="KW-0521">NADP</keyword>
<accession>A0AAI8Z210</accession>
<dbReference type="EC" id="1.1.1.169" evidence="4"/>
<comment type="catalytic activity">
    <reaction evidence="4">
        <text>(R)-pantoate + NADP(+) = 2-dehydropantoate + NADPH + H(+)</text>
        <dbReference type="Rhea" id="RHEA:16233"/>
        <dbReference type="ChEBI" id="CHEBI:11561"/>
        <dbReference type="ChEBI" id="CHEBI:15378"/>
        <dbReference type="ChEBI" id="CHEBI:15980"/>
        <dbReference type="ChEBI" id="CHEBI:57783"/>
        <dbReference type="ChEBI" id="CHEBI:58349"/>
        <dbReference type="EC" id="1.1.1.169"/>
    </reaction>
</comment>
<evidence type="ECO:0000256" key="3">
    <source>
        <dbReference type="ARBA" id="ARBA00023002"/>
    </source>
</evidence>
<feature type="domain" description="Ketopantoate reductase C-terminal" evidence="6">
    <location>
        <begin position="185"/>
        <end position="313"/>
    </location>
</feature>
<dbReference type="InterPro" id="IPR013328">
    <property type="entry name" value="6PGD_dom2"/>
</dbReference>
<dbReference type="PANTHER" id="PTHR21708:SF30">
    <property type="entry name" value="2-DEHYDROPANTOATE 2-REDUCTASE-RELATED"/>
    <property type="match status" value="1"/>
</dbReference>
<dbReference type="Gene3D" id="3.40.50.720">
    <property type="entry name" value="NAD(P)-binding Rossmann-like Domain"/>
    <property type="match status" value="1"/>
</dbReference>